<name>A0ABR9GWL8_9HYPH</name>
<dbReference type="Proteomes" id="UP000598227">
    <property type="component" value="Unassembled WGS sequence"/>
</dbReference>
<keyword evidence="2" id="KW-1185">Reference proteome</keyword>
<evidence type="ECO:0000313" key="2">
    <source>
        <dbReference type="Proteomes" id="UP000598227"/>
    </source>
</evidence>
<proteinExistence type="predicted"/>
<gene>
    <name evidence="1" type="ORF">IHE39_27720</name>
</gene>
<sequence>MEMEVTALVGKAYYEITLDDIAGWWILGGRCACCGHQGPFNRARLDKRAQNRLLRFASRFLICTRCRNKQHNRIYIAGKMPR</sequence>
<accession>A0ABR9GWL8</accession>
<protein>
    <submittedName>
        <fullName evidence="1">Uncharacterized protein</fullName>
    </submittedName>
</protein>
<reference evidence="1 2" key="1">
    <citation type="submission" date="2020-09" db="EMBL/GenBank/DDBJ databases">
        <title>Draft Genome Sequence of Aminobacter carboxidus type strain DSM 1086, a soil Gram-negative carboxydobacterium.</title>
        <authorList>
            <person name="Turrini P."/>
            <person name="Tescari M."/>
            <person name="Artuso I."/>
            <person name="Lugli G.A."/>
            <person name="Frangipani E."/>
            <person name="Ventura M."/>
            <person name="Visca P."/>
        </authorList>
    </citation>
    <scope>NUCLEOTIDE SEQUENCE [LARGE SCALE GENOMIC DNA]</scope>
    <source>
        <strain evidence="1 2">DSM 1086</strain>
    </source>
</reference>
<comment type="caution">
    <text evidence="1">The sequence shown here is derived from an EMBL/GenBank/DDBJ whole genome shotgun (WGS) entry which is preliminary data.</text>
</comment>
<dbReference type="RefSeq" id="WP_192568762.1">
    <property type="nucleotide sequence ID" value="NZ_JACZEP010000017.1"/>
</dbReference>
<dbReference type="EMBL" id="JACZEP010000017">
    <property type="protein sequence ID" value="MBE1208085.1"/>
    <property type="molecule type" value="Genomic_DNA"/>
</dbReference>
<evidence type="ECO:0000313" key="1">
    <source>
        <dbReference type="EMBL" id="MBE1208085.1"/>
    </source>
</evidence>
<organism evidence="1 2">
    <name type="scientific">Aminobacter carboxidus</name>
    <dbReference type="NCBI Taxonomy" id="376165"/>
    <lineage>
        <taxon>Bacteria</taxon>
        <taxon>Pseudomonadati</taxon>
        <taxon>Pseudomonadota</taxon>
        <taxon>Alphaproteobacteria</taxon>
        <taxon>Hyphomicrobiales</taxon>
        <taxon>Phyllobacteriaceae</taxon>
        <taxon>Aminobacter</taxon>
    </lineage>
</organism>